<dbReference type="Proteomes" id="UP000016922">
    <property type="component" value="Unassembled WGS sequence"/>
</dbReference>
<feature type="transmembrane region" description="Helical" evidence="5">
    <location>
        <begin position="190"/>
        <end position="213"/>
    </location>
</feature>
<dbReference type="OrthoDB" id="194139at2759"/>
<dbReference type="KEGG" id="glz:GLAREA_03560"/>
<feature type="transmembrane region" description="Helical" evidence="5">
    <location>
        <begin position="426"/>
        <end position="448"/>
    </location>
</feature>
<dbReference type="GO" id="GO:0016020">
    <property type="term" value="C:membrane"/>
    <property type="evidence" value="ECO:0007669"/>
    <property type="project" value="UniProtKB-SubCell"/>
</dbReference>
<feature type="transmembrane region" description="Helical" evidence="5">
    <location>
        <begin position="159"/>
        <end position="184"/>
    </location>
</feature>
<feature type="transmembrane region" description="Helical" evidence="5">
    <location>
        <begin position="368"/>
        <end position="389"/>
    </location>
</feature>
<dbReference type="Gene3D" id="1.20.1250.20">
    <property type="entry name" value="MFS general substrate transporter like domains"/>
    <property type="match status" value="1"/>
</dbReference>
<dbReference type="PANTHER" id="PTHR23507:SF1">
    <property type="entry name" value="FI18259P1-RELATED"/>
    <property type="match status" value="1"/>
</dbReference>
<evidence type="ECO:0000256" key="5">
    <source>
        <dbReference type="SAM" id="Phobius"/>
    </source>
</evidence>
<sequence>MSLPTPSKDLTLIPPHPITETESTPLLAHPPLTKPQNTYYNPKHKPLIVVSICVLCVLVLEIGVYLQLTPITRILESIICRNYYLAHPETGLVSPIPEAECKIAAVQSELTMLRGWAMLFDCLPSRWFVKSGGLADEGIGVCLTVPYGFVADKYGRKPVLMLSLLGLFASMVWIFVVCSFPDVFPIKCTWFSSLFLIIGGGGGVAQSSIFTFIADVVDETHRTPIFFGAYALILITQMVSIPLGSVLMEKDLWLPMYLSLGLLGLSVLVIIPMPETLNRDVESTESSSLTNHDEEESSKPGNVFTQILETSRDTLYGFKSLFTSTMITVLVFTFLVNGLTTSSANLYLQYASRRYHWTIAEAGFLLPLRSGVQLAMLLLILPYISHLLVKYGHFSINKKDLYIARVSVVSLMLGCIGIGLSPTPVVMAFFLVIYSLGFGFPVAVRSLATSLVEPHHIARLYAAIATLDNIGGMISGPMLSMLYSRGLSLDGAWVGLPFLASGVAYALVGVPLWVTRLRSHRCP</sequence>
<dbReference type="PANTHER" id="PTHR23507">
    <property type="entry name" value="ZGC:174356"/>
    <property type="match status" value="1"/>
</dbReference>
<comment type="subcellular location">
    <subcellularLocation>
        <location evidence="1">Membrane</location>
        <topology evidence="1">Multi-pass membrane protein</topology>
    </subcellularLocation>
</comment>
<dbReference type="eggNOG" id="ENOG502QWBF">
    <property type="taxonomic scope" value="Eukaryota"/>
</dbReference>
<proteinExistence type="predicted"/>
<evidence type="ECO:0000256" key="4">
    <source>
        <dbReference type="ARBA" id="ARBA00023136"/>
    </source>
</evidence>
<organism evidence="6 7">
    <name type="scientific">Glarea lozoyensis (strain ATCC 20868 / MF5171)</name>
    <dbReference type="NCBI Taxonomy" id="1116229"/>
    <lineage>
        <taxon>Eukaryota</taxon>
        <taxon>Fungi</taxon>
        <taxon>Dikarya</taxon>
        <taxon>Ascomycota</taxon>
        <taxon>Pezizomycotina</taxon>
        <taxon>Leotiomycetes</taxon>
        <taxon>Helotiales</taxon>
        <taxon>Helotiaceae</taxon>
        <taxon>Glarea</taxon>
    </lineage>
</organism>
<feature type="transmembrane region" description="Helical" evidence="5">
    <location>
        <begin position="225"/>
        <end position="246"/>
    </location>
</feature>
<evidence type="ECO:0000256" key="1">
    <source>
        <dbReference type="ARBA" id="ARBA00004141"/>
    </source>
</evidence>
<feature type="transmembrane region" description="Helical" evidence="5">
    <location>
        <begin position="252"/>
        <end position="271"/>
    </location>
</feature>
<gene>
    <name evidence="6" type="ORF">GLAREA_03560</name>
</gene>
<dbReference type="InterPro" id="IPR036259">
    <property type="entry name" value="MFS_trans_sf"/>
</dbReference>
<dbReference type="GeneID" id="19462615"/>
<feature type="transmembrane region" description="Helical" evidence="5">
    <location>
        <begin position="47"/>
        <end position="68"/>
    </location>
</feature>
<reference evidence="6 7" key="1">
    <citation type="journal article" date="2013" name="BMC Genomics">
        <title>Genomics-driven discovery of the pneumocandin biosynthetic gene cluster in the fungus Glarea lozoyensis.</title>
        <authorList>
            <person name="Chen L."/>
            <person name="Yue Q."/>
            <person name="Zhang X."/>
            <person name="Xiang M."/>
            <person name="Wang C."/>
            <person name="Li S."/>
            <person name="Che Y."/>
            <person name="Ortiz-Lopez F.J."/>
            <person name="Bills G.F."/>
            <person name="Liu X."/>
            <person name="An Z."/>
        </authorList>
    </citation>
    <scope>NUCLEOTIDE SEQUENCE [LARGE SCALE GENOMIC DNA]</scope>
    <source>
        <strain evidence="7">ATCC 20868 / MF5171</strain>
    </source>
</reference>
<dbReference type="Pfam" id="PF07690">
    <property type="entry name" value="MFS_1"/>
    <property type="match status" value="1"/>
</dbReference>
<keyword evidence="3 5" id="KW-1133">Transmembrane helix</keyword>
<dbReference type="OMA" id="IPEHECK"/>
<accession>S3DW22</accession>
<name>S3DW22_GLAL2</name>
<evidence type="ECO:0000256" key="3">
    <source>
        <dbReference type="ARBA" id="ARBA00022989"/>
    </source>
</evidence>
<protein>
    <submittedName>
        <fullName evidence="6">MFS general substrate transporter</fullName>
    </submittedName>
</protein>
<evidence type="ECO:0000313" key="6">
    <source>
        <dbReference type="EMBL" id="EPE30593.1"/>
    </source>
</evidence>
<dbReference type="SUPFAM" id="SSF103473">
    <property type="entry name" value="MFS general substrate transporter"/>
    <property type="match status" value="1"/>
</dbReference>
<feature type="transmembrane region" description="Helical" evidence="5">
    <location>
        <begin position="460"/>
        <end position="480"/>
    </location>
</feature>
<keyword evidence="7" id="KW-1185">Reference proteome</keyword>
<dbReference type="AlphaFoldDB" id="S3DW22"/>
<dbReference type="HOGENOM" id="CLU_013756_2_1_1"/>
<evidence type="ECO:0000256" key="2">
    <source>
        <dbReference type="ARBA" id="ARBA00022692"/>
    </source>
</evidence>
<dbReference type="RefSeq" id="XP_008082004.1">
    <property type="nucleotide sequence ID" value="XM_008083813.1"/>
</dbReference>
<keyword evidence="2 5" id="KW-0812">Transmembrane</keyword>
<evidence type="ECO:0000313" key="7">
    <source>
        <dbReference type="Proteomes" id="UP000016922"/>
    </source>
</evidence>
<dbReference type="GO" id="GO:0022857">
    <property type="term" value="F:transmembrane transporter activity"/>
    <property type="evidence" value="ECO:0007669"/>
    <property type="project" value="InterPro"/>
</dbReference>
<dbReference type="InterPro" id="IPR011701">
    <property type="entry name" value="MFS"/>
</dbReference>
<feature type="transmembrane region" description="Helical" evidence="5">
    <location>
        <begin position="492"/>
        <end position="514"/>
    </location>
</feature>
<feature type="transmembrane region" description="Helical" evidence="5">
    <location>
        <begin position="401"/>
        <end position="420"/>
    </location>
</feature>
<keyword evidence="4 5" id="KW-0472">Membrane</keyword>
<dbReference type="EMBL" id="KE145363">
    <property type="protein sequence ID" value="EPE30593.1"/>
    <property type="molecule type" value="Genomic_DNA"/>
</dbReference>
<feature type="transmembrane region" description="Helical" evidence="5">
    <location>
        <begin position="321"/>
        <end position="348"/>
    </location>
</feature>